<dbReference type="EMBL" id="CP006868">
    <property type="protein sequence ID" value="UXD22494.1"/>
    <property type="molecule type" value="Genomic_DNA"/>
</dbReference>
<dbReference type="InterPro" id="IPR001917">
    <property type="entry name" value="Aminotrans_II_pyridoxalP_BS"/>
</dbReference>
<dbReference type="CDD" id="cd00609">
    <property type="entry name" value="AAT_like"/>
    <property type="match status" value="1"/>
</dbReference>
<dbReference type="GO" id="GO:0030170">
    <property type="term" value="F:pyridoxal phosphate binding"/>
    <property type="evidence" value="ECO:0007669"/>
    <property type="project" value="InterPro"/>
</dbReference>
<reference evidence="7" key="1">
    <citation type="submission" date="2013-11" db="EMBL/GenBank/DDBJ databases">
        <title>Comparative genomics of Ignicoccus.</title>
        <authorList>
            <person name="Podar M."/>
        </authorList>
    </citation>
    <scope>NUCLEOTIDE SEQUENCE</scope>
    <source>
        <strain evidence="7">DSM 13166</strain>
    </source>
</reference>
<dbReference type="PANTHER" id="PTHR42885:SF2">
    <property type="entry name" value="HISTIDINOL-PHOSPHATE AMINOTRANSFERASE"/>
    <property type="match status" value="1"/>
</dbReference>
<keyword evidence="8" id="KW-1185">Reference proteome</keyword>
<evidence type="ECO:0000256" key="4">
    <source>
        <dbReference type="ARBA" id="ARBA00022898"/>
    </source>
</evidence>
<dbReference type="SUPFAM" id="SSF53383">
    <property type="entry name" value="PLP-dependent transferases"/>
    <property type="match status" value="1"/>
</dbReference>
<dbReference type="KEGG" id="ipc:IPA_05495"/>
<dbReference type="AlphaFoldDB" id="A0A977KB85"/>
<keyword evidence="2" id="KW-0032">Aminotransferase</keyword>
<comment type="cofactor">
    <cofactor evidence="1 5">
        <name>pyridoxal 5'-phosphate</name>
        <dbReference type="ChEBI" id="CHEBI:597326"/>
    </cofactor>
</comment>
<evidence type="ECO:0000256" key="2">
    <source>
        <dbReference type="ARBA" id="ARBA00022576"/>
    </source>
</evidence>
<organism evidence="7 8">
    <name type="scientific">Ignicoccus pacificus DSM 13166</name>
    <dbReference type="NCBI Taxonomy" id="940294"/>
    <lineage>
        <taxon>Archaea</taxon>
        <taxon>Thermoproteota</taxon>
        <taxon>Thermoprotei</taxon>
        <taxon>Desulfurococcales</taxon>
        <taxon>Desulfurococcaceae</taxon>
        <taxon>Ignicoccus</taxon>
    </lineage>
</organism>
<dbReference type="InterPro" id="IPR015421">
    <property type="entry name" value="PyrdxlP-dep_Trfase_major"/>
</dbReference>
<evidence type="ECO:0000313" key="8">
    <source>
        <dbReference type="Proteomes" id="UP001063698"/>
    </source>
</evidence>
<feature type="domain" description="Aminotransferase class I/classII large" evidence="6">
    <location>
        <begin position="27"/>
        <end position="336"/>
    </location>
</feature>
<dbReference type="Pfam" id="PF00155">
    <property type="entry name" value="Aminotran_1_2"/>
    <property type="match status" value="1"/>
</dbReference>
<comment type="similarity">
    <text evidence="5">Belongs to the class-II pyridoxal-phosphate-dependent aminotransferase family.</text>
</comment>
<dbReference type="Gene3D" id="3.40.640.10">
    <property type="entry name" value="Type I PLP-dependent aspartate aminotransferase-like (Major domain)"/>
    <property type="match status" value="1"/>
</dbReference>
<dbReference type="InterPro" id="IPR015424">
    <property type="entry name" value="PyrdxlP-dep_Trfase"/>
</dbReference>
<dbReference type="PANTHER" id="PTHR42885">
    <property type="entry name" value="HISTIDINOL-PHOSPHATE AMINOTRANSFERASE-RELATED"/>
    <property type="match status" value="1"/>
</dbReference>
<proteinExistence type="inferred from homology"/>
<dbReference type="InterPro" id="IPR004839">
    <property type="entry name" value="Aminotransferase_I/II_large"/>
</dbReference>
<evidence type="ECO:0000256" key="5">
    <source>
        <dbReference type="RuleBase" id="RU003693"/>
    </source>
</evidence>
<evidence type="ECO:0000256" key="3">
    <source>
        <dbReference type="ARBA" id="ARBA00022679"/>
    </source>
</evidence>
<dbReference type="Gene3D" id="3.90.1150.10">
    <property type="entry name" value="Aspartate Aminotransferase, domain 1"/>
    <property type="match status" value="1"/>
</dbReference>
<dbReference type="GO" id="GO:0008483">
    <property type="term" value="F:transaminase activity"/>
    <property type="evidence" value="ECO:0007669"/>
    <property type="project" value="UniProtKB-KW"/>
</dbReference>
<keyword evidence="3" id="KW-0808">Transferase</keyword>
<evidence type="ECO:0000313" key="7">
    <source>
        <dbReference type="EMBL" id="UXD22494.1"/>
    </source>
</evidence>
<dbReference type="PROSITE" id="PS00599">
    <property type="entry name" value="AA_TRANSFER_CLASS_2"/>
    <property type="match status" value="1"/>
</dbReference>
<name>A0A977KB85_9CREN</name>
<keyword evidence="4 5" id="KW-0663">Pyridoxal phosphate</keyword>
<dbReference type="InterPro" id="IPR015422">
    <property type="entry name" value="PyrdxlP-dep_Trfase_small"/>
</dbReference>
<protein>
    <recommendedName>
        <fullName evidence="6">Aminotransferase class I/classII large domain-containing protein</fullName>
    </recommendedName>
</protein>
<dbReference type="Proteomes" id="UP001063698">
    <property type="component" value="Chromosome"/>
</dbReference>
<gene>
    <name evidence="7" type="ORF">IPA_05495</name>
</gene>
<evidence type="ECO:0000256" key="1">
    <source>
        <dbReference type="ARBA" id="ARBA00001933"/>
    </source>
</evidence>
<evidence type="ECO:0000259" key="6">
    <source>
        <dbReference type="Pfam" id="PF00155"/>
    </source>
</evidence>
<sequence>MECNKRPWLNEIKSYKLPSKPPKILARLHMNENPFPPPPPVVEAAYKAAQQGNLYPDPERYWKLRELAAKYYGLPGPEWVLPTLGSDTALKLFFEVCTLASDATFPFPSFQAYPHLASVAGTKMIYSNLKIDGNKFVLDIEDFIDKKSSAAVIDSPNNPTGSLLVNEETLERVVNAFPVVLLDEAYGEFAPYDLVRKVEEFKNLVVTRTMSKAFALAGFRMGFFISNPEYVDNVSKLLMPYDIPSMTIEAAIAAFSYLDYVKDYINYVNNEKRKLYGKMEELGWKPFQSYTNFVLVKAVKDIVKMFKERGVMVRRVPLGDEWFRVSIGSPEEMRIFYETAEEIAKRL</sequence>
<accession>A0A977KB85</accession>